<dbReference type="InterPro" id="IPR045149">
    <property type="entry name" value="OS-9-like"/>
</dbReference>
<evidence type="ECO:0000256" key="7">
    <source>
        <dbReference type="RuleBase" id="RU369099"/>
    </source>
</evidence>
<evidence type="ECO:0000256" key="1">
    <source>
        <dbReference type="ARBA" id="ARBA00004367"/>
    </source>
</evidence>
<dbReference type="OrthoDB" id="448954at2759"/>
<evidence type="ECO:0000313" key="12">
    <source>
        <dbReference type="Proteomes" id="UP000825890"/>
    </source>
</evidence>
<feature type="region of interest" description="Disordered" evidence="8">
    <location>
        <begin position="60"/>
        <end position="100"/>
    </location>
</feature>
<evidence type="ECO:0000256" key="2">
    <source>
        <dbReference type="ARBA" id="ARBA00009918"/>
    </source>
</evidence>
<feature type="chain" id="PRO_5040118643" description="Endoplasmic reticulum lectin" evidence="9">
    <location>
        <begin position="21"/>
        <end position="529"/>
    </location>
</feature>
<keyword evidence="7" id="KW-0472">Membrane</keyword>
<dbReference type="Gene3D" id="2.70.130.10">
    <property type="entry name" value="Mannose-6-phosphate receptor binding domain"/>
    <property type="match status" value="1"/>
</dbReference>
<dbReference type="EMBL" id="BOLY01000002">
    <property type="protein sequence ID" value="GIZ39249.1"/>
    <property type="molecule type" value="Genomic_DNA"/>
</dbReference>
<dbReference type="GO" id="GO:0030246">
    <property type="term" value="F:carbohydrate binding"/>
    <property type="evidence" value="ECO:0007669"/>
    <property type="project" value="UniProtKB-UniRule"/>
</dbReference>
<evidence type="ECO:0000256" key="4">
    <source>
        <dbReference type="ARBA" id="ARBA00022734"/>
    </source>
</evidence>
<keyword evidence="6" id="KW-1015">Disulfide bond</keyword>
<feature type="domain" description="MRH" evidence="10">
    <location>
        <begin position="156"/>
        <end position="309"/>
    </location>
</feature>
<organism evidence="11 12">
    <name type="scientific">Cercospora kikuchii</name>
    <dbReference type="NCBI Taxonomy" id="84275"/>
    <lineage>
        <taxon>Eukaryota</taxon>
        <taxon>Fungi</taxon>
        <taxon>Dikarya</taxon>
        <taxon>Ascomycota</taxon>
        <taxon>Pezizomycotina</taxon>
        <taxon>Dothideomycetes</taxon>
        <taxon>Dothideomycetidae</taxon>
        <taxon>Mycosphaerellales</taxon>
        <taxon>Mycosphaerellaceae</taxon>
        <taxon>Cercospora</taxon>
    </lineage>
</organism>
<dbReference type="PROSITE" id="PS51914">
    <property type="entry name" value="MRH"/>
    <property type="match status" value="1"/>
</dbReference>
<comment type="similarity">
    <text evidence="2 7">Belongs to the OS-9 family.</text>
</comment>
<evidence type="ECO:0000259" key="10">
    <source>
        <dbReference type="PROSITE" id="PS51914"/>
    </source>
</evidence>
<feature type="signal peptide" evidence="9">
    <location>
        <begin position="1"/>
        <end position="20"/>
    </location>
</feature>
<dbReference type="InterPro" id="IPR012913">
    <property type="entry name" value="OS9-like_dom"/>
</dbReference>
<dbReference type="InterPro" id="IPR044865">
    <property type="entry name" value="MRH_dom"/>
</dbReference>
<proteinExistence type="inferred from homology"/>
<feature type="region of interest" description="Disordered" evidence="8">
    <location>
        <begin position="461"/>
        <end position="529"/>
    </location>
</feature>
<feature type="compositionally biased region" description="Basic and acidic residues" evidence="8">
    <location>
        <begin position="479"/>
        <end position="514"/>
    </location>
</feature>
<evidence type="ECO:0000256" key="9">
    <source>
        <dbReference type="SAM" id="SignalP"/>
    </source>
</evidence>
<keyword evidence="3 9" id="KW-0732">Signal</keyword>
<dbReference type="GO" id="GO:0005788">
    <property type="term" value="C:endoplasmic reticulum lumen"/>
    <property type="evidence" value="ECO:0007669"/>
    <property type="project" value="UniProtKB-UniRule"/>
</dbReference>
<feature type="compositionally biased region" description="Basic and acidic residues" evidence="8">
    <location>
        <begin position="89"/>
        <end position="100"/>
    </location>
</feature>
<protein>
    <recommendedName>
        <fullName evidence="7">Endoplasmic reticulum lectin</fullName>
    </recommendedName>
    <alternativeName>
        <fullName evidence="7">Protein OS-9 homolog</fullName>
    </alternativeName>
</protein>
<dbReference type="Pfam" id="PF07915">
    <property type="entry name" value="PRKCSH"/>
    <property type="match status" value="1"/>
</dbReference>
<name>A0A9P3C817_9PEZI</name>
<keyword evidence="4 7" id="KW-0430">Lectin</keyword>
<evidence type="ECO:0000256" key="6">
    <source>
        <dbReference type="ARBA" id="ARBA00023157"/>
    </source>
</evidence>
<dbReference type="AlphaFoldDB" id="A0A9P3C817"/>
<dbReference type="Proteomes" id="UP000825890">
    <property type="component" value="Unassembled WGS sequence"/>
</dbReference>
<sequence>MKHFLALPALLRTSALVAWASQQSFSVQDDLLAFPQYEVHFVDDWTPAGEVDARLAGNVKGSSSANARDDEAERGSQIGKYQQPLDGAARNDAEDRTEYEHERMVLDGQPWLCRIPQVKPTADAGTANETLSQAEEEKELARANDRGWELLSGMEGNCVFFISGWWSYRFCYNQGIKQFHQLPPSRGVPVYPPVEDPGVPGFMLGTYAKRLDADDAGRERDWDGDSALEKSEGAKRSHNKHGELVQRGESRYLVQKLGGGTICDLTGKERKIEIQYFCNPASTDRIALIKETSTCAYLMVIQTPRLCNDVAFLPPQKDQPNPISCSPILEDDEVEEYERDLKAMKKAEQEVNIREATEEAAAAIAGTKYEAPPKSVGDIIVGGRRLVPEGVKIEKSAIVGGGKETYVDTLADSEGRILSKEEMEKLGLGDPKAIEKLKKELEKIAQGERWKLDVIDTPRGREYRGIIGDEDEEETTGEGPKDGEVNQKDGEPARKGKKKADKDTGSEADKDAGDKGQAGSQEEFYRDEL</sequence>
<evidence type="ECO:0000256" key="5">
    <source>
        <dbReference type="ARBA" id="ARBA00022824"/>
    </source>
</evidence>
<evidence type="ECO:0000313" key="11">
    <source>
        <dbReference type="EMBL" id="GIZ39249.1"/>
    </source>
</evidence>
<reference evidence="11 12" key="1">
    <citation type="submission" date="2021-01" db="EMBL/GenBank/DDBJ databases">
        <title>Cercospora kikuchii MAFF 305040 whole genome shotgun sequence.</title>
        <authorList>
            <person name="Kashiwa T."/>
            <person name="Suzuki T."/>
        </authorList>
    </citation>
    <scope>NUCLEOTIDE SEQUENCE [LARGE SCALE GENOMIC DNA]</scope>
    <source>
        <strain evidence="11 12">MAFF 305040</strain>
    </source>
</reference>
<dbReference type="InterPro" id="IPR009011">
    <property type="entry name" value="Man6P_isomerase_rcpt-bd_dom_sf"/>
</dbReference>
<dbReference type="GO" id="GO:0030970">
    <property type="term" value="P:retrograde protein transport, ER to cytosol"/>
    <property type="evidence" value="ECO:0007669"/>
    <property type="project" value="TreeGrafter"/>
</dbReference>
<dbReference type="SUPFAM" id="SSF50911">
    <property type="entry name" value="Mannose 6-phosphate receptor domain"/>
    <property type="match status" value="1"/>
</dbReference>
<dbReference type="GO" id="GO:0030968">
    <property type="term" value="P:endoplasmic reticulum unfolded protein response"/>
    <property type="evidence" value="ECO:0007669"/>
    <property type="project" value="UniProtKB-UniRule"/>
</dbReference>
<evidence type="ECO:0000256" key="3">
    <source>
        <dbReference type="ARBA" id="ARBA00022729"/>
    </source>
</evidence>
<dbReference type="GeneID" id="68288214"/>
<dbReference type="RefSeq" id="XP_044653736.1">
    <property type="nucleotide sequence ID" value="XM_044797801.1"/>
</dbReference>
<dbReference type="PANTHER" id="PTHR15414">
    <property type="entry name" value="OS-9-RELATED"/>
    <property type="match status" value="1"/>
</dbReference>
<comment type="function">
    <text evidence="7">Lectin involved in the quality control of the secretory pathway. As a member of the endoplasmic reticulum-associated degradation lumenal (ERAD-L) surveillance system, targets misfolded endoplasmic reticulum lumenal glycoproteins for degradation.</text>
</comment>
<comment type="subcellular location">
    <subcellularLocation>
        <location evidence="1 7">Endoplasmic reticulum membrane</location>
        <topology evidence="1 7">Peripheral membrane protein</topology>
        <orientation evidence="1 7">Lumenal side</orientation>
    </subcellularLocation>
</comment>
<comment type="caution">
    <text evidence="11">The sequence shown here is derived from an EMBL/GenBank/DDBJ whole genome shotgun (WGS) entry which is preliminary data.</text>
</comment>
<dbReference type="PANTHER" id="PTHR15414:SF0">
    <property type="entry name" value="ENDOPLASMIC RETICULUM LECTIN 1"/>
    <property type="match status" value="1"/>
</dbReference>
<dbReference type="GO" id="GO:0005789">
    <property type="term" value="C:endoplasmic reticulum membrane"/>
    <property type="evidence" value="ECO:0007669"/>
    <property type="project" value="UniProtKB-SubCell"/>
</dbReference>
<evidence type="ECO:0000256" key="8">
    <source>
        <dbReference type="SAM" id="MobiDB-lite"/>
    </source>
</evidence>
<feature type="region of interest" description="Disordered" evidence="8">
    <location>
        <begin position="215"/>
        <end position="241"/>
    </location>
</feature>
<gene>
    <name evidence="11" type="ORF">CKM354_000263900</name>
</gene>
<accession>A0A9P3C817</accession>
<keyword evidence="5 7" id="KW-0256">Endoplasmic reticulum</keyword>
<keyword evidence="12" id="KW-1185">Reference proteome</keyword>